<feature type="region of interest" description="Disordered" evidence="2">
    <location>
        <begin position="546"/>
        <end position="575"/>
    </location>
</feature>
<evidence type="ECO:0000256" key="2">
    <source>
        <dbReference type="SAM" id="MobiDB-lite"/>
    </source>
</evidence>
<evidence type="ECO:0000313" key="3">
    <source>
        <dbReference type="EMBL" id="CAJ0574193.1"/>
    </source>
</evidence>
<comment type="caution">
    <text evidence="3">The sequence shown here is derived from an EMBL/GenBank/DDBJ whole genome shotgun (WGS) entry which is preliminary data.</text>
</comment>
<gene>
    <name evidence="3" type="ORF">MSPICULIGERA_LOCUS12533</name>
</gene>
<keyword evidence="1" id="KW-0175">Coiled coil</keyword>
<dbReference type="Proteomes" id="UP001177023">
    <property type="component" value="Unassembled WGS sequence"/>
</dbReference>
<sequence length="726" mass="81372">MEADAKFYPEETPPPSPDETVEEQIMIRRIETEVVTDSDAAEAVIHCKRPMEYIVINRRRYKYDPPLPYASEAGKAANPYNVEHYRLDLENEEIDAFLDLYGCLKNQPTPDPAAPPNYAEILIEARRQLGEYQLSLMEKENALNTIAQDRAGLEELKSDSHPVNKRLRKLMRRLEQTGKREEPKELAETQEKLAEVSKRLASSEAQLQEDRLKLKDEVCRTQAARVEVQSELERLQQQVALLQLLQNQRENDRVQQLQITEQQQEELQLVQERLREANEQLEQERKLVEELRAQAAVVDAPSPPIREGRKRAQPEMAPPPQIQPQQSTLSMVLNYIATHPADYIAKDAKFTAWLEAQDDVALQSVRGVVNQLRASCMEAVMMISACLHQRSRWKTQKPKAKVPYPAASRKRLKKQTNPEHETNLEAQFNITNQMNRIIQANQTNQVDNVNLIHQAHQLNQTMPILHQQQVQKPIRMDTFPQQVTTRIAENSLAATAFMMRMLAGIQNPLAPTSTSVIQKPQALIQTERRSSHEEAMRQLLAMPSDAPLYSVNPPMPETDQAGSRPIPSTGQPAETAPCGVPTLADLLEAMQGPQALQAISMSARFSVENLQNPTTTSMSSLPQATGLPSFEHLLAPQNQLDPPSFADVAPLGLDQQLQNMMSQWSNTCSIASTPPLSNGSIAPLQVDGGDVPVPRPPSKLILEPISPDAFTGSIWPKTSDITSSSS</sequence>
<feature type="non-terminal residue" evidence="3">
    <location>
        <position position="1"/>
    </location>
</feature>
<protein>
    <submittedName>
        <fullName evidence="3">Uncharacterized protein</fullName>
    </submittedName>
</protein>
<dbReference type="AlphaFoldDB" id="A0AA36CST1"/>
<name>A0AA36CST1_9BILA</name>
<reference evidence="3" key="1">
    <citation type="submission" date="2023-06" db="EMBL/GenBank/DDBJ databases">
        <authorList>
            <person name="Delattre M."/>
        </authorList>
    </citation>
    <scope>NUCLEOTIDE SEQUENCE</scope>
    <source>
        <strain evidence="3">AF72</strain>
    </source>
</reference>
<evidence type="ECO:0000256" key="1">
    <source>
        <dbReference type="SAM" id="Coils"/>
    </source>
</evidence>
<accession>A0AA36CST1</accession>
<proteinExistence type="predicted"/>
<dbReference type="EMBL" id="CATQJA010002628">
    <property type="protein sequence ID" value="CAJ0574193.1"/>
    <property type="molecule type" value="Genomic_DNA"/>
</dbReference>
<feature type="region of interest" description="Disordered" evidence="2">
    <location>
        <begin position="302"/>
        <end position="323"/>
    </location>
</feature>
<feature type="coiled-coil region" evidence="1">
    <location>
        <begin position="186"/>
        <end position="298"/>
    </location>
</feature>
<evidence type="ECO:0000313" key="4">
    <source>
        <dbReference type="Proteomes" id="UP001177023"/>
    </source>
</evidence>
<feature type="region of interest" description="Disordered" evidence="2">
    <location>
        <begin position="394"/>
        <end position="417"/>
    </location>
</feature>
<keyword evidence="4" id="KW-1185">Reference proteome</keyword>
<organism evidence="3 4">
    <name type="scientific">Mesorhabditis spiculigera</name>
    <dbReference type="NCBI Taxonomy" id="96644"/>
    <lineage>
        <taxon>Eukaryota</taxon>
        <taxon>Metazoa</taxon>
        <taxon>Ecdysozoa</taxon>
        <taxon>Nematoda</taxon>
        <taxon>Chromadorea</taxon>
        <taxon>Rhabditida</taxon>
        <taxon>Rhabditina</taxon>
        <taxon>Rhabditomorpha</taxon>
        <taxon>Rhabditoidea</taxon>
        <taxon>Rhabditidae</taxon>
        <taxon>Mesorhabditinae</taxon>
        <taxon>Mesorhabditis</taxon>
    </lineage>
</organism>